<evidence type="ECO:0000313" key="8">
    <source>
        <dbReference type="Proteomes" id="UP000199337"/>
    </source>
</evidence>
<dbReference type="InterPro" id="IPR017896">
    <property type="entry name" value="4Fe4S_Fe-S-bd"/>
</dbReference>
<dbReference type="RefSeq" id="WP_092471930.1">
    <property type="nucleotide sequence ID" value="NZ_FOOX01000009.1"/>
</dbReference>
<dbReference type="AlphaFoldDB" id="A0A1I2UNX6"/>
<dbReference type="SUPFAM" id="SSF55469">
    <property type="entry name" value="FMN-dependent nitroreductase-like"/>
    <property type="match status" value="1"/>
</dbReference>
<keyword evidence="4" id="KW-0408">Iron</keyword>
<keyword evidence="3" id="KW-0560">Oxidoreductase</keyword>
<reference evidence="8" key="1">
    <citation type="submission" date="2016-10" db="EMBL/GenBank/DDBJ databases">
        <authorList>
            <person name="Varghese N."/>
            <person name="Submissions S."/>
        </authorList>
    </citation>
    <scope>NUCLEOTIDE SEQUENCE [LARGE SCALE GENOMIC DNA]</scope>
    <source>
        <strain evidence="8">DSM 17038</strain>
    </source>
</reference>
<comment type="similarity">
    <text evidence="1">Belongs to the nitroreductase family.</text>
</comment>
<dbReference type="CDD" id="cd02143">
    <property type="entry name" value="nitroreductase_FeS-like"/>
    <property type="match status" value="1"/>
</dbReference>
<proteinExistence type="inferred from homology"/>
<feature type="domain" description="4Fe-4S ferredoxin-type" evidence="6">
    <location>
        <begin position="2"/>
        <end position="31"/>
    </location>
</feature>
<dbReference type="PROSITE" id="PS00198">
    <property type="entry name" value="4FE4S_FER_1"/>
    <property type="match status" value="1"/>
</dbReference>
<sequence>MSQLLIDREKCQKDGICVAECPIGIIAMEEAEGFPSYLPGTREFCIACGHCVAVCPHGALSLTGMPSGDCHPLQKELLLTPEQVRQFLTSRRSIRVYRDKPVDRETLQEIINVASYAPSGHNSQPVHWLVLQEKEKVRRFAALVVDWMRYMIQEMPERAKIMHLNRVVAGWEKGEDKVTRQAPHIVLVHARGDNMMAPAACTIAMTYLELAAYGFGLGACWAGYFYAAASSYPPMQEALELPAGHKSFGAMMLGYPKLKYHRIPLRTTPRINWR</sequence>
<keyword evidence="8" id="KW-1185">Reference proteome</keyword>
<dbReference type="GO" id="GO:0051536">
    <property type="term" value="F:iron-sulfur cluster binding"/>
    <property type="evidence" value="ECO:0007669"/>
    <property type="project" value="UniProtKB-KW"/>
</dbReference>
<dbReference type="EMBL" id="FOOX01000009">
    <property type="protein sequence ID" value="SFG78852.1"/>
    <property type="molecule type" value="Genomic_DNA"/>
</dbReference>
<gene>
    <name evidence="7" type="ORF">SAMN05660649_02728</name>
</gene>
<dbReference type="PANTHER" id="PTHR43673:SF10">
    <property type="entry name" value="NADH DEHYDROGENASE_NAD(P)H NITROREDUCTASE XCC3605-RELATED"/>
    <property type="match status" value="1"/>
</dbReference>
<evidence type="ECO:0000313" key="7">
    <source>
        <dbReference type="EMBL" id="SFG78852.1"/>
    </source>
</evidence>
<dbReference type="PANTHER" id="PTHR43673">
    <property type="entry name" value="NAD(P)H NITROREDUCTASE YDGI-RELATED"/>
    <property type="match status" value="1"/>
</dbReference>
<evidence type="ECO:0000256" key="4">
    <source>
        <dbReference type="ARBA" id="ARBA00023004"/>
    </source>
</evidence>
<name>A0A1I2UNX6_9FIRM</name>
<evidence type="ECO:0000256" key="2">
    <source>
        <dbReference type="ARBA" id="ARBA00022723"/>
    </source>
</evidence>
<evidence type="ECO:0000256" key="1">
    <source>
        <dbReference type="ARBA" id="ARBA00007118"/>
    </source>
</evidence>
<evidence type="ECO:0000256" key="3">
    <source>
        <dbReference type="ARBA" id="ARBA00023002"/>
    </source>
</evidence>
<keyword evidence="2" id="KW-0479">Metal-binding</keyword>
<dbReference type="InterPro" id="IPR000415">
    <property type="entry name" value="Nitroreductase-like"/>
</dbReference>
<dbReference type="InterPro" id="IPR017900">
    <property type="entry name" value="4Fe4S_Fe_S_CS"/>
</dbReference>
<feature type="domain" description="4Fe-4S ferredoxin-type" evidence="6">
    <location>
        <begin position="33"/>
        <end position="65"/>
    </location>
</feature>
<organism evidence="7 8">
    <name type="scientific">Desulfotruncus arcticus DSM 17038</name>
    <dbReference type="NCBI Taxonomy" id="1121424"/>
    <lineage>
        <taxon>Bacteria</taxon>
        <taxon>Bacillati</taxon>
        <taxon>Bacillota</taxon>
        <taxon>Clostridia</taxon>
        <taxon>Eubacteriales</taxon>
        <taxon>Desulfallaceae</taxon>
        <taxon>Desulfotruncus</taxon>
    </lineage>
</organism>
<dbReference type="InterPro" id="IPR029479">
    <property type="entry name" value="Nitroreductase"/>
</dbReference>
<dbReference type="Proteomes" id="UP000199337">
    <property type="component" value="Unassembled WGS sequence"/>
</dbReference>
<dbReference type="GO" id="GO:0016491">
    <property type="term" value="F:oxidoreductase activity"/>
    <property type="evidence" value="ECO:0007669"/>
    <property type="project" value="UniProtKB-KW"/>
</dbReference>
<dbReference type="STRING" id="341036.SAMN05660649_02728"/>
<dbReference type="Pfam" id="PF00881">
    <property type="entry name" value="Nitroreductase"/>
    <property type="match status" value="1"/>
</dbReference>
<dbReference type="OrthoDB" id="368873at2"/>
<accession>A0A1I2UNX6</accession>
<dbReference type="SUPFAM" id="SSF54862">
    <property type="entry name" value="4Fe-4S ferredoxins"/>
    <property type="match status" value="1"/>
</dbReference>
<evidence type="ECO:0000256" key="5">
    <source>
        <dbReference type="ARBA" id="ARBA00023014"/>
    </source>
</evidence>
<dbReference type="PROSITE" id="PS51379">
    <property type="entry name" value="4FE4S_FER_2"/>
    <property type="match status" value="2"/>
</dbReference>
<dbReference type="Pfam" id="PF13187">
    <property type="entry name" value="Fer4_9"/>
    <property type="match status" value="1"/>
</dbReference>
<dbReference type="Gene3D" id="3.30.70.20">
    <property type="match status" value="1"/>
</dbReference>
<protein>
    <submittedName>
        <fullName evidence="7">Nitroreductase</fullName>
    </submittedName>
</protein>
<dbReference type="Gene3D" id="3.40.109.10">
    <property type="entry name" value="NADH Oxidase"/>
    <property type="match status" value="1"/>
</dbReference>
<evidence type="ECO:0000259" key="6">
    <source>
        <dbReference type="PROSITE" id="PS51379"/>
    </source>
</evidence>
<dbReference type="GO" id="GO:0046872">
    <property type="term" value="F:metal ion binding"/>
    <property type="evidence" value="ECO:0007669"/>
    <property type="project" value="UniProtKB-KW"/>
</dbReference>
<keyword evidence="5" id="KW-0411">Iron-sulfur</keyword>